<name>A0A918IW49_9FLAO</name>
<keyword evidence="1" id="KW-1133">Transmembrane helix</keyword>
<evidence type="ECO:0000313" key="3">
    <source>
        <dbReference type="Proteomes" id="UP000634668"/>
    </source>
</evidence>
<dbReference type="RefSeq" id="WP_026813224.1">
    <property type="nucleotide sequence ID" value="NZ_BMWP01000012.1"/>
</dbReference>
<reference evidence="2" key="1">
    <citation type="journal article" date="2014" name="Int. J. Syst. Evol. Microbiol.">
        <title>Complete genome sequence of Corynebacterium casei LMG S-19264T (=DSM 44701T), isolated from a smear-ripened cheese.</title>
        <authorList>
            <consortium name="US DOE Joint Genome Institute (JGI-PGF)"/>
            <person name="Walter F."/>
            <person name="Albersmeier A."/>
            <person name="Kalinowski J."/>
            <person name="Ruckert C."/>
        </authorList>
    </citation>
    <scope>NUCLEOTIDE SEQUENCE</scope>
    <source>
        <strain evidence="2">KCTC 12113</strain>
    </source>
</reference>
<keyword evidence="1" id="KW-0472">Membrane</keyword>
<protein>
    <submittedName>
        <fullName evidence="2">Cytochrome Cbb3 oxidase maturation protein CcoH</fullName>
    </submittedName>
</protein>
<accession>A0A918IW49</accession>
<reference evidence="2" key="2">
    <citation type="submission" date="2020-09" db="EMBL/GenBank/DDBJ databases">
        <authorList>
            <person name="Sun Q."/>
            <person name="Kim S."/>
        </authorList>
    </citation>
    <scope>NUCLEOTIDE SEQUENCE</scope>
    <source>
        <strain evidence="2">KCTC 12113</strain>
    </source>
</reference>
<dbReference type="AlphaFoldDB" id="A0A918IW49"/>
<keyword evidence="3" id="KW-1185">Reference proteome</keyword>
<dbReference type="InterPro" id="IPR008620">
    <property type="entry name" value="FixH"/>
</dbReference>
<organism evidence="2 3">
    <name type="scientific">Arenibacter certesii</name>
    <dbReference type="NCBI Taxonomy" id="228955"/>
    <lineage>
        <taxon>Bacteria</taxon>
        <taxon>Pseudomonadati</taxon>
        <taxon>Bacteroidota</taxon>
        <taxon>Flavobacteriia</taxon>
        <taxon>Flavobacteriales</taxon>
        <taxon>Flavobacteriaceae</taxon>
        <taxon>Arenibacter</taxon>
    </lineage>
</organism>
<proteinExistence type="predicted"/>
<comment type="caution">
    <text evidence="2">The sequence shown here is derived from an EMBL/GenBank/DDBJ whole genome shotgun (WGS) entry which is preliminary data.</text>
</comment>
<evidence type="ECO:0000313" key="2">
    <source>
        <dbReference type="EMBL" id="GGW35631.1"/>
    </source>
</evidence>
<sequence length="148" mass="17221">MKINWGTGIVLAFIGFISFILFFVVSMLMDDRTNHDLVREDYYQAEMGFQKELDAEINSHKNNVDLKLVSTSEGLRLEFPKELDQTTITGTVTLYRPSDKQLDFDLPITLSNNNLLIPEKRLPAGRWNIKVSWEYKGEAYMFKDKITY</sequence>
<feature type="transmembrane region" description="Helical" evidence="1">
    <location>
        <begin position="6"/>
        <end position="29"/>
    </location>
</feature>
<dbReference type="EMBL" id="BMWP01000012">
    <property type="protein sequence ID" value="GGW35631.1"/>
    <property type="molecule type" value="Genomic_DNA"/>
</dbReference>
<keyword evidence="1" id="KW-0812">Transmembrane</keyword>
<dbReference type="Proteomes" id="UP000634668">
    <property type="component" value="Unassembled WGS sequence"/>
</dbReference>
<gene>
    <name evidence="2" type="primary">ccoH</name>
    <name evidence="2" type="ORF">GCM10007383_20800</name>
</gene>
<dbReference type="Pfam" id="PF05751">
    <property type="entry name" value="FixH"/>
    <property type="match status" value="1"/>
</dbReference>
<evidence type="ECO:0000256" key="1">
    <source>
        <dbReference type="SAM" id="Phobius"/>
    </source>
</evidence>